<dbReference type="Gene3D" id="1.10.10.10">
    <property type="entry name" value="Winged helix-like DNA-binding domain superfamily/Winged helix DNA-binding domain"/>
    <property type="match status" value="1"/>
</dbReference>
<dbReference type="PANTHER" id="PTHR47642">
    <property type="entry name" value="ATP-DEPENDENT DNA HELICASE"/>
    <property type="match status" value="1"/>
</dbReference>
<accession>A0A8H3MAM5</accession>
<dbReference type="InterPro" id="IPR027417">
    <property type="entry name" value="P-loop_NTPase"/>
</dbReference>
<dbReference type="InterPro" id="IPR036397">
    <property type="entry name" value="RNaseH_sf"/>
</dbReference>
<gene>
    <name evidence="1" type="ORF">RCL2_002824000</name>
</gene>
<evidence type="ECO:0000313" key="2">
    <source>
        <dbReference type="Proteomes" id="UP000615446"/>
    </source>
</evidence>
<keyword evidence="1" id="KW-0347">Helicase</keyword>
<dbReference type="OrthoDB" id="432234at2759"/>
<dbReference type="Proteomes" id="UP000615446">
    <property type="component" value="Unassembled WGS sequence"/>
</dbReference>
<dbReference type="AlphaFoldDB" id="A0A8H3MAM5"/>
<keyword evidence="1" id="KW-0067">ATP-binding</keyword>
<sequence>MDVEKAYKLEALQRQIGNSDEQRRFRDLLFRLSDGEPTQSGDYEASKAESEILLARNARVMLTVNLWVTTGLVNGAMGTVTDILFKEKLEQTALPTVVLVAFDNYNGLTLINLEGIPVVPIIPIRRIWDDKSGTCFRLQIPFSLAWAITAHKSQGLTLSKAAIDLGRKEFATGLSFVANSRFSFFTLSLTITEKKQLTEFERGIITGFYQSGDSERTISEKIGRSKTAIHKTISRYRETGMNQQKKQGKFFRVALRKPYISELNRRFRLKWSRERRLWTTNDWKKVIWNDESRFTLFQNDEEILGYHLIPFLEEFEEENGEYLFQQDNATIHTSIQTRNFIEENAITLLPWPGLKSYRALAVLKLFLRNFEVFNEKFHLYASYGVQ</sequence>
<keyword evidence="1" id="KW-0378">Hydrolase</keyword>
<dbReference type="GO" id="GO:0003676">
    <property type="term" value="F:nucleic acid binding"/>
    <property type="evidence" value="ECO:0007669"/>
    <property type="project" value="InterPro"/>
</dbReference>
<dbReference type="Gene3D" id="3.30.420.10">
    <property type="entry name" value="Ribonuclease H-like superfamily/Ribonuclease H"/>
    <property type="match status" value="1"/>
</dbReference>
<dbReference type="InterPro" id="IPR036388">
    <property type="entry name" value="WH-like_DNA-bd_sf"/>
</dbReference>
<proteinExistence type="predicted"/>
<dbReference type="SUPFAM" id="SSF46689">
    <property type="entry name" value="Homeodomain-like"/>
    <property type="match status" value="1"/>
</dbReference>
<comment type="caution">
    <text evidence="1">The sequence shown here is derived from an EMBL/GenBank/DDBJ whole genome shotgun (WGS) entry which is preliminary data.</text>
</comment>
<organism evidence="1 2">
    <name type="scientific">Rhizophagus clarus</name>
    <dbReference type="NCBI Taxonomy" id="94130"/>
    <lineage>
        <taxon>Eukaryota</taxon>
        <taxon>Fungi</taxon>
        <taxon>Fungi incertae sedis</taxon>
        <taxon>Mucoromycota</taxon>
        <taxon>Glomeromycotina</taxon>
        <taxon>Glomeromycetes</taxon>
        <taxon>Glomerales</taxon>
        <taxon>Glomeraceae</taxon>
        <taxon>Rhizophagus</taxon>
    </lineage>
</organism>
<reference evidence="1" key="1">
    <citation type="submission" date="2019-10" db="EMBL/GenBank/DDBJ databases">
        <title>Conservation and host-specific expression of non-tandemly repeated heterogenous ribosome RNA gene in arbuscular mycorrhizal fungi.</title>
        <authorList>
            <person name="Maeda T."/>
            <person name="Kobayashi Y."/>
            <person name="Nakagawa T."/>
            <person name="Ezawa T."/>
            <person name="Yamaguchi K."/>
            <person name="Bino T."/>
            <person name="Nishimoto Y."/>
            <person name="Shigenobu S."/>
            <person name="Kawaguchi M."/>
        </authorList>
    </citation>
    <scope>NUCLEOTIDE SEQUENCE</scope>
    <source>
        <strain evidence="1">HR1</strain>
    </source>
</reference>
<evidence type="ECO:0000313" key="1">
    <source>
        <dbReference type="EMBL" id="GET01853.1"/>
    </source>
</evidence>
<name>A0A8H3MAM5_9GLOM</name>
<dbReference type="EMBL" id="BLAL01000302">
    <property type="protein sequence ID" value="GET01853.1"/>
    <property type="molecule type" value="Genomic_DNA"/>
</dbReference>
<dbReference type="PANTHER" id="PTHR47642:SF3">
    <property type="entry name" value="ATP-DEPENDENT DNA HELICASE"/>
    <property type="match status" value="1"/>
</dbReference>
<dbReference type="GO" id="GO:0004386">
    <property type="term" value="F:helicase activity"/>
    <property type="evidence" value="ECO:0007669"/>
    <property type="project" value="UniProtKB-KW"/>
</dbReference>
<dbReference type="SUPFAM" id="SSF52540">
    <property type="entry name" value="P-loop containing nucleoside triphosphate hydrolases"/>
    <property type="match status" value="1"/>
</dbReference>
<dbReference type="InterPro" id="IPR009057">
    <property type="entry name" value="Homeodomain-like_sf"/>
</dbReference>
<keyword evidence="1" id="KW-0547">Nucleotide-binding</keyword>
<dbReference type="InterPro" id="IPR051055">
    <property type="entry name" value="PIF1_helicase"/>
</dbReference>
<protein>
    <submittedName>
        <fullName evidence="1">ATP-dependent DNA helicase Pif1-like</fullName>
    </submittedName>
</protein>